<protein>
    <submittedName>
        <fullName evidence="1">Jg22563 protein</fullName>
    </submittedName>
</protein>
<accession>A0A8S4QHB0</accession>
<gene>
    <name evidence="1" type="primary">jg22563</name>
    <name evidence="1" type="ORF">PAEG_LOCUS1850</name>
</gene>
<dbReference type="SUPFAM" id="SSF55681">
    <property type="entry name" value="Class II aaRS and biotin synthetases"/>
    <property type="match status" value="1"/>
</dbReference>
<comment type="caution">
    <text evidence="1">The sequence shown here is derived from an EMBL/GenBank/DDBJ whole genome shotgun (WGS) entry which is preliminary data.</text>
</comment>
<dbReference type="EMBL" id="CAKXAJ010005937">
    <property type="protein sequence ID" value="CAH2209451.1"/>
    <property type="molecule type" value="Genomic_DNA"/>
</dbReference>
<dbReference type="AlphaFoldDB" id="A0A8S4QHB0"/>
<proteinExistence type="predicted"/>
<dbReference type="Gene3D" id="3.30.930.10">
    <property type="entry name" value="Bira Bifunctional Protein, Domain 2"/>
    <property type="match status" value="1"/>
</dbReference>
<sequence length="75" mass="7885">MIGAQVGHTFVLGARYSEPLLAGFVAPDASTAPVHMACYGIGVTRSATPLTPSNGPRVFSHYEKGLKFPVPNNIT</sequence>
<name>A0A8S4QHB0_9NEOP</name>
<dbReference type="InterPro" id="IPR045864">
    <property type="entry name" value="aa-tRNA-synth_II/BPL/LPL"/>
</dbReference>
<dbReference type="OrthoDB" id="10267474at2759"/>
<reference evidence="1" key="1">
    <citation type="submission" date="2022-03" db="EMBL/GenBank/DDBJ databases">
        <authorList>
            <person name="Lindestad O."/>
        </authorList>
    </citation>
    <scope>NUCLEOTIDE SEQUENCE</scope>
</reference>
<dbReference type="Proteomes" id="UP000838756">
    <property type="component" value="Unassembled WGS sequence"/>
</dbReference>
<organism evidence="1 2">
    <name type="scientific">Pararge aegeria aegeria</name>
    <dbReference type="NCBI Taxonomy" id="348720"/>
    <lineage>
        <taxon>Eukaryota</taxon>
        <taxon>Metazoa</taxon>
        <taxon>Ecdysozoa</taxon>
        <taxon>Arthropoda</taxon>
        <taxon>Hexapoda</taxon>
        <taxon>Insecta</taxon>
        <taxon>Pterygota</taxon>
        <taxon>Neoptera</taxon>
        <taxon>Endopterygota</taxon>
        <taxon>Lepidoptera</taxon>
        <taxon>Glossata</taxon>
        <taxon>Ditrysia</taxon>
        <taxon>Papilionoidea</taxon>
        <taxon>Nymphalidae</taxon>
        <taxon>Satyrinae</taxon>
        <taxon>Satyrini</taxon>
        <taxon>Parargina</taxon>
        <taxon>Pararge</taxon>
    </lineage>
</organism>
<evidence type="ECO:0000313" key="2">
    <source>
        <dbReference type="Proteomes" id="UP000838756"/>
    </source>
</evidence>
<keyword evidence="2" id="KW-1185">Reference proteome</keyword>
<evidence type="ECO:0000313" key="1">
    <source>
        <dbReference type="EMBL" id="CAH2209451.1"/>
    </source>
</evidence>